<dbReference type="GO" id="GO:0000166">
    <property type="term" value="F:nucleotide binding"/>
    <property type="evidence" value="ECO:0007669"/>
    <property type="project" value="UniProtKB-KW"/>
</dbReference>
<comment type="subcellular location">
    <subcellularLocation>
        <location evidence="2">Nucleus</location>
    </subcellularLocation>
</comment>
<protein>
    <recommendedName>
        <fullName evidence="2">Decapping nuclease</fullName>
        <ecNumber evidence="2">3.6.1.-</ecNumber>
    </recommendedName>
</protein>
<keyword evidence="2" id="KW-0378">Hydrolase</keyword>
<comment type="similarity">
    <text evidence="1 2">Belongs to the DXO/Dom3Z family.</text>
</comment>
<evidence type="ECO:0000313" key="4">
    <source>
        <dbReference type="EnsemblMetazoa" id="XP_030842012"/>
    </source>
</evidence>
<reference evidence="5" key="1">
    <citation type="submission" date="2015-02" db="EMBL/GenBank/DDBJ databases">
        <title>Genome sequencing for Strongylocentrotus purpuratus.</title>
        <authorList>
            <person name="Murali S."/>
            <person name="Liu Y."/>
            <person name="Vee V."/>
            <person name="English A."/>
            <person name="Wang M."/>
            <person name="Skinner E."/>
            <person name="Han Y."/>
            <person name="Muzny D.M."/>
            <person name="Worley K.C."/>
            <person name="Gibbs R.A."/>
        </authorList>
    </citation>
    <scope>NUCLEOTIDE SEQUENCE</scope>
</reference>
<name>A0A7M7NVF7_STRPU</name>
<keyword evidence="5" id="KW-1185">Reference proteome</keyword>
<keyword evidence="2" id="KW-0479">Metal-binding</keyword>
<comment type="function">
    <text evidence="2">Decapping enzyme for NAD-capped RNAs: specifically hydrolyzes the nicotinamide adenine dinucleotide (NAD) cap from a subset of RNAs by removing the entire NAD moiety from the 5'-end of an NAD-capped RNA.</text>
</comment>
<dbReference type="GeneID" id="115924226"/>
<sequence length="125" mass="14478">MRMALGWWAANKIAGIPEIRCGLRDDKHRTIKRIETIETDRLATSRYTKGRWNPKICIRTMESLLSQIKELVPEDDPNSIKQAVLIIRPVEEGPGVNRTFEIRDRLPEDQFVEEDELQCIFGGNE</sequence>
<dbReference type="Proteomes" id="UP000007110">
    <property type="component" value="Unassembled WGS sequence"/>
</dbReference>
<keyword evidence="2" id="KW-0539">Nucleus</keyword>
<evidence type="ECO:0000256" key="1">
    <source>
        <dbReference type="ARBA" id="ARBA00006562"/>
    </source>
</evidence>
<dbReference type="PANTHER" id="PTHR12395">
    <property type="entry name" value="DOM-3 RELATED"/>
    <property type="match status" value="1"/>
</dbReference>
<evidence type="ECO:0000256" key="2">
    <source>
        <dbReference type="RuleBase" id="RU367113"/>
    </source>
</evidence>
<proteinExistence type="inferred from homology"/>
<feature type="domain" description="RAI1-like" evidence="3">
    <location>
        <begin position="5"/>
        <end position="77"/>
    </location>
</feature>
<dbReference type="GO" id="GO:0046872">
    <property type="term" value="F:metal ion binding"/>
    <property type="evidence" value="ECO:0007669"/>
    <property type="project" value="UniProtKB-KW"/>
</dbReference>
<dbReference type="EnsemblMetazoa" id="XM_030986152">
    <property type="protein sequence ID" value="XP_030842012"/>
    <property type="gene ID" value="LOC115924226"/>
</dbReference>
<keyword evidence="2" id="KW-0694">RNA-binding</keyword>
<dbReference type="GO" id="GO:0005634">
    <property type="term" value="C:nucleus"/>
    <property type="evidence" value="ECO:0007669"/>
    <property type="project" value="UniProtKB-SubCell"/>
</dbReference>
<accession>A0A7M7NVF7</accession>
<evidence type="ECO:0000313" key="5">
    <source>
        <dbReference type="Proteomes" id="UP000007110"/>
    </source>
</evidence>
<organism evidence="4 5">
    <name type="scientific">Strongylocentrotus purpuratus</name>
    <name type="common">Purple sea urchin</name>
    <dbReference type="NCBI Taxonomy" id="7668"/>
    <lineage>
        <taxon>Eukaryota</taxon>
        <taxon>Metazoa</taxon>
        <taxon>Echinodermata</taxon>
        <taxon>Eleutherozoa</taxon>
        <taxon>Echinozoa</taxon>
        <taxon>Echinoidea</taxon>
        <taxon>Euechinoidea</taxon>
        <taxon>Echinacea</taxon>
        <taxon>Camarodonta</taxon>
        <taxon>Echinidea</taxon>
        <taxon>Strongylocentrotidae</taxon>
        <taxon>Strongylocentrotus</taxon>
    </lineage>
</organism>
<dbReference type="AlphaFoldDB" id="A0A7M7NVF7"/>
<dbReference type="Pfam" id="PF08652">
    <property type="entry name" value="RAI1"/>
    <property type="match status" value="1"/>
</dbReference>
<comment type="cofactor">
    <cofactor evidence="2">
        <name>a divalent metal cation</name>
        <dbReference type="ChEBI" id="CHEBI:60240"/>
    </cofactor>
</comment>
<keyword evidence="2" id="KW-0547">Nucleotide-binding</keyword>
<reference evidence="4" key="2">
    <citation type="submission" date="2021-01" db="UniProtKB">
        <authorList>
            <consortium name="EnsemblMetazoa"/>
        </authorList>
    </citation>
    <scope>IDENTIFICATION</scope>
</reference>
<dbReference type="EC" id="3.6.1.-" evidence="2"/>
<dbReference type="InParanoid" id="A0A7M7NVF7"/>
<dbReference type="RefSeq" id="XP_030842012.1">
    <property type="nucleotide sequence ID" value="XM_030986152.1"/>
</dbReference>
<dbReference type="GO" id="GO:0016787">
    <property type="term" value="F:hydrolase activity"/>
    <property type="evidence" value="ECO:0007669"/>
    <property type="project" value="UniProtKB-KW"/>
</dbReference>
<dbReference type="KEGG" id="spu:115924226"/>
<dbReference type="PANTHER" id="PTHR12395:SF9">
    <property type="entry name" value="DECAPPING AND EXORIBONUCLEASE PROTEIN"/>
    <property type="match status" value="1"/>
</dbReference>
<evidence type="ECO:0000259" key="3">
    <source>
        <dbReference type="Pfam" id="PF08652"/>
    </source>
</evidence>
<dbReference type="InterPro" id="IPR039039">
    <property type="entry name" value="RAI1-like_fam"/>
</dbReference>
<dbReference type="GO" id="GO:0004518">
    <property type="term" value="F:nuclease activity"/>
    <property type="evidence" value="ECO:0007669"/>
    <property type="project" value="UniProtKB-KW"/>
</dbReference>
<dbReference type="GO" id="GO:0003723">
    <property type="term" value="F:RNA binding"/>
    <property type="evidence" value="ECO:0007669"/>
    <property type="project" value="UniProtKB-KW"/>
</dbReference>
<dbReference type="InterPro" id="IPR013961">
    <property type="entry name" value="RAI1"/>
</dbReference>
<keyword evidence="2" id="KW-0540">Nuclease</keyword>